<comment type="caution">
    <text evidence="1">The sequence shown here is derived from an EMBL/GenBank/DDBJ whole genome shotgun (WGS) entry which is preliminary data.</text>
</comment>
<dbReference type="Proteomes" id="UP001159428">
    <property type="component" value="Unassembled WGS sequence"/>
</dbReference>
<keyword evidence="2" id="KW-1185">Reference proteome</keyword>
<dbReference type="PANTHER" id="PTHR47526:SF3">
    <property type="entry name" value="PHD-TYPE DOMAIN-CONTAINING PROTEIN"/>
    <property type="match status" value="1"/>
</dbReference>
<accession>A0AAU9VVA5</accession>
<reference evidence="1 2" key="1">
    <citation type="submission" date="2022-05" db="EMBL/GenBank/DDBJ databases">
        <authorList>
            <consortium name="Genoscope - CEA"/>
            <person name="William W."/>
        </authorList>
    </citation>
    <scope>NUCLEOTIDE SEQUENCE [LARGE SCALE GENOMIC DNA]</scope>
</reference>
<dbReference type="EMBL" id="CALNXJ010000005">
    <property type="protein sequence ID" value="CAH3040113.1"/>
    <property type="molecule type" value="Genomic_DNA"/>
</dbReference>
<dbReference type="AlphaFoldDB" id="A0AAU9VVA5"/>
<sequence length="346" mass="39893">MTSRNSKQRDLREILRSNSESTGRMRADVVMKVYALLMRHVFPSSGGENQELLTDVQDLEQNKSDFKYEATMVRISALGWSSDLRNLPEMNFIQLYDYLVCFFEGNVKKLESKVFENKTYVKANVLPSMKKTPYRDILEFSRTYDVLRAACTCPTGLGLRGKGKYNHIGVLFAIEDFIRRGLQNNSEPLTCTSRLSVWVIPRNQSVAAKPIDKVLIRKIRFSKKNIRTQPKKIIKFDPRAPDMRTRDETSFKKLCENLQNCLPSSSFFLFHGIKSKCRGITFQSASNNGQIDPQEVPFTDNYDIATHRFKSIVDEYVANLTATSEEIIETERITRGQKKNPLWIEK</sequence>
<evidence type="ECO:0000313" key="2">
    <source>
        <dbReference type="Proteomes" id="UP001159428"/>
    </source>
</evidence>
<evidence type="ECO:0000313" key="1">
    <source>
        <dbReference type="EMBL" id="CAH3040113.1"/>
    </source>
</evidence>
<gene>
    <name evidence="1" type="ORF">PMEA_00025718</name>
</gene>
<protein>
    <submittedName>
        <fullName evidence="1">Uncharacterized protein</fullName>
    </submittedName>
</protein>
<proteinExistence type="predicted"/>
<dbReference type="PANTHER" id="PTHR47526">
    <property type="entry name" value="ATP-DEPENDENT DNA HELICASE"/>
    <property type="match status" value="1"/>
</dbReference>
<organism evidence="1 2">
    <name type="scientific">Pocillopora meandrina</name>
    <dbReference type="NCBI Taxonomy" id="46732"/>
    <lineage>
        <taxon>Eukaryota</taxon>
        <taxon>Metazoa</taxon>
        <taxon>Cnidaria</taxon>
        <taxon>Anthozoa</taxon>
        <taxon>Hexacorallia</taxon>
        <taxon>Scleractinia</taxon>
        <taxon>Astrocoeniina</taxon>
        <taxon>Pocilloporidae</taxon>
        <taxon>Pocillopora</taxon>
    </lineage>
</organism>
<name>A0AAU9VVA5_9CNID</name>